<evidence type="ECO:0000256" key="1">
    <source>
        <dbReference type="SAM" id="MobiDB-lite"/>
    </source>
</evidence>
<sequence length="1646" mass="180540">MAGISSSDHKVDDRSKPCVGAAAILLPVDEPCPFSSLAVHKGLDRGSVWVSTESSQEHCNRDLPQCLWTSKLIIIFYGQKDDEGFEPMVGLISWTTLVLFICVPFIELMVVELCQRIQSNMGLELPGPIDPHLKWKTTAKGRQRGARRARTSYAWGNQKNCMVNNFRSEGMMHKGLKRAGDISVSASEKVGVSILGRRFSDSLNNVPIKKRKILLVSSPSSTLQSTYSDDSDHLLESQLAFYLETLAYDKNHNKRNVADNLTILDDINEEAGDVVDFSGMSILAAAACSSEIVSDTLNIGGIVSKGYSFEAELLEATQGAQSHSSYEDKEWQSESIQDLQENCNVPVEECSAFKPADEDNLQGSESKKSFTVSLQNDSDKIRSSVSDSRLHWDLNTVMDAWNSNSDAAVVSEPLPTDPVCENLSHNEKLADFETFQDRVGNAEGTCSTGLGESLENVADLPKDDCASLKSEVWEKPDSCNNNSITDHDHIKRCCSLPYSDCLLEENLVTASVSLVNSSEETEVVYNQRNSICSTEVVSSIARDILGSLRDATLVIEAIDKATADADSGLMSETETSLCLLPCSGNISSDFHNDSHNPYLNLVQSIRKPISNEKPNLVASNTESGSDDHSVANAEVEQLTYISISQIEEHRVLNTDLESGDQSSVLAEKDCDVLFDENAISNMVETCRSGEIVHSDDIDVTNGLHAKGSSRAVDGSPCLLNGHHQINLGSFNPDVLCSIITCVGKHEQSTTELKVDNDKCVGSVVPISVSADMTVKESLVVNAMNTQEAGKSYMDSCVNYSGEVALNDHVHNYDSDASHLDACQANGMEKVNLLVDEDSQFEDGEFRESVLQSWGEDGAEERESAHLDYGSDNRENAIVEAVSCFPDSLPSIENMTGKSRDVSVAIHDGAANIMNSLFVVSQPSLMCLSKSTSLNSGDGKKTSTDIGRKDCTDHLTVKMIGQGGFQDGENNRSPPASVGMKYSGWDRLPVACVHIRDGMLDTGIGSVKQDGKAGALDESSANELVGRSGLSFSRGFSSRVERLMSSDESHRQDNSSARITRRDSSSRITRSDDHGGLNTKIERNTGAPKSVGMGRPSQHPQGMVRDVHCFDCSNHHCPKHPGSPGYCDAPSARPGSRNAAAAAAAKVESNGFVVAADGTIAKAGGAGNAGRVVRQSTNASSQSRWGSQAETELACGVQRRFGNLRDMSPVQHFSVSRSQAGKYGHEMARDRYHRPVPDDRMNLSRPVHHSSRRDRGFSPQRGSLCLSRSRTRSPSRSRIPSPHLWTSPRRREIGMNNVLGYSRGSRSLRARMERMRSPHLRSSVEDPTLRTFASPLHYSRWIDERRDSSNHLREHDYRQRSRRSPSTKAFTNSKLDSVHSHGRSEPNGHHCHLHSDKNPEIAGLSRGYKCAGSDDRRGCGNRAFCGTTFKSATNSILFMIVQQKAAQDAYLHVADVILNEYDMVMKPRTMVGGCCTKEERRKDKMGWLEDPAAAWYDLVIPNCESTFLLQESVKTVRKLRTSDSLGYMLLLGLYKNVLVNFINTWFEEAAKHFLKDSVTGKPLSTHTSLGMKTSTLNHVMKAVNLVDKNFRMLSCPLPTQRNDSGEQPSSVEMESAAINRDIPKCLESGPNKTLRLKGRGYGHLPRK</sequence>
<feature type="transmembrane region" description="Helical" evidence="2">
    <location>
        <begin position="89"/>
        <end position="111"/>
    </location>
</feature>
<gene>
    <name evidence="3" type="ORF">MUK42_21168</name>
</gene>
<evidence type="ECO:0000256" key="2">
    <source>
        <dbReference type="SAM" id="Phobius"/>
    </source>
</evidence>
<protein>
    <submittedName>
        <fullName evidence="3">Uncharacterized protein</fullName>
    </submittedName>
</protein>
<feature type="compositionally biased region" description="Basic and acidic residues" evidence="1">
    <location>
        <begin position="1375"/>
        <end position="1395"/>
    </location>
</feature>
<accession>A0A9E7K3J3</accession>
<feature type="compositionally biased region" description="Basic and acidic residues" evidence="1">
    <location>
        <begin position="1042"/>
        <end position="1052"/>
    </location>
</feature>
<keyword evidence="4" id="KW-1185">Reference proteome</keyword>
<dbReference type="PANTHER" id="PTHR34536:SF6">
    <property type="entry name" value="DENTIN SIALOPHOSPHOPROTEIN-LIKE PROTEIN"/>
    <property type="match status" value="1"/>
</dbReference>
<reference evidence="3" key="1">
    <citation type="submission" date="2022-05" db="EMBL/GenBank/DDBJ databases">
        <title>The Musa troglodytarum L. genome provides insights into the mechanism of non-climacteric behaviour and enrichment of carotenoids.</title>
        <authorList>
            <person name="Wang J."/>
        </authorList>
    </citation>
    <scope>NUCLEOTIDE SEQUENCE</scope>
    <source>
        <tissue evidence="3">Leaf</tissue>
    </source>
</reference>
<keyword evidence="2" id="KW-0472">Membrane</keyword>
<feature type="region of interest" description="Disordered" evidence="1">
    <location>
        <begin position="1625"/>
        <end position="1646"/>
    </location>
</feature>
<feature type="compositionally biased region" description="Basic and acidic residues" evidence="1">
    <location>
        <begin position="1222"/>
        <end position="1241"/>
    </location>
</feature>
<feature type="region of interest" description="Disordered" evidence="1">
    <location>
        <begin position="1042"/>
        <end position="1101"/>
    </location>
</feature>
<evidence type="ECO:0000313" key="3">
    <source>
        <dbReference type="EMBL" id="URE02030.1"/>
    </source>
</evidence>
<feature type="compositionally biased region" description="Basic and acidic residues" evidence="1">
    <location>
        <begin position="1059"/>
        <end position="1082"/>
    </location>
</feature>
<dbReference type="Proteomes" id="UP001055439">
    <property type="component" value="Chromosome 5"/>
</dbReference>
<name>A0A9E7K3J3_9LILI</name>
<feature type="compositionally biased region" description="Basic residues" evidence="1">
    <location>
        <begin position="1633"/>
        <end position="1646"/>
    </location>
</feature>
<feature type="compositionally biased region" description="Polar residues" evidence="1">
    <location>
        <begin position="1365"/>
        <end position="1374"/>
    </location>
</feature>
<proteinExistence type="predicted"/>
<keyword evidence="2" id="KW-0812">Transmembrane</keyword>
<dbReference type="EMBL" id="CP097507">
    <property type="protein sequence ID" value="URE02030.1"/>
    <property type="molecule type" value="Genomic_DNA"/>
</dbReference>
<dbReference type="PANTHER" id="PTHR34536">
    <property type="entry name" value="DENTIN SIALOPHOSPHOPROTEIN-LIKE PROTEIN"/>
    <property type="match status" value="1"/>
</dbReference>
<organism evidence="3 4">
    <name type="scientific">Musa troglodytarum</name>
    <name type="common">fe'i banana</name>
    <dbReference type="NCBI Taxonomy" id="320322"/>
    <lineage>
        <taxon>Eukaryota</taxon>
        <taxon>Viridiplantae</taxon>
        <taxon>Streptophyta</taxon>
        <taxon>Embryophyta</taxon>
        <taxon>Tracheophyta</taxon>
        <taxon>Spermatophyta</taxon>
        <taxon>Magnoliopsida</taxon>
        <taxon>Liliopsida</taxon>
        <taxon>Zingiberales</taxon>
        <taxon>Musaceae</taxon>
        <taxon>Musa</taxon>
    </lineage>
</organism>
<keyword evidence="2" id="KW-1133">Transmembrane helix</keyword>
<feature type="region of interest" description="Disordered" evidence="1">
    <location>
        <begin position="1351"/>
        <end position="1395"/>
    </location>
</feature>
<feature type="region of interest" description="Disordered" evidence="1">
    <location>
        <begin position="1215"/>
        <end position="1287"/>
    </location>
</feature>
<dbReference type="OrthoDB" id="1350766at2759"/>
<evidence type="ECO:0000313" key="4">
    <source>
        <dbReference type="Proteomes" id="UP001055439"/>
    </source>
</evidence>